<comment type="subcellular location">
    <subcellularLocation>
        <location evidence="1">Membrane</location>
        <topology evidence="1">Multi-pass membrane protein</topology>
    </subcellularLocation>
</comment>
<feature type="transmembrane region" description="Helical" evidence="5">
    <location>
        <begin position="21"/>
        <end position="38"/>
    </location>
</feature>
<feature type="transmembrane region" description="Helical" evidence="5">
    <location>
        <begin position="358"/>
        <end position="381"/>
    </location>
</feature>
<feature type="transmembrane region" description="Helical" evidence="5">
    <location>
        <begin position="416"/>
        <end position="434"/>
    </location>
</feature>
<dbReference type="InterPro" id="IPR011990">
    <property type="entry name" value="TPR-like_helical_dom_sf"/>
</dbReference>
<keyword evidence="4 5" id="KW-0472">Membrane</keyword>
<dbReference type="AlphaFoldDB" id="A0A9X2J2U6"/>
<keyword evidence="2 5" id="KW-0812">Transmembrane</keyword>
<evidence type="ECO:0000259" key="6">
    <source>
        <dbReference type="Pfam" id="PF04932"/>
    </source>
</evidence>
<dbReference type="Pfam" id="PF04932">
    <property type="entry name" value="Wzy_C"/>
    <property type="match status" value="1"/>
</dbReference>
<dbReference type="PANTHER" id="PTHR37422:SF23">
    <property type="entry name" value="TEICHURONIC ACID BIOSYNTHESIS PROTEIN TUAE"/>
    <property type="match status" value="1"/>
</dbReference>
<sequence>MPSLSDTHRARLRASGDLIDQLLLAALLGFAFLAGGGGDAGASVDRLLIPLAVGSSGWFLARHFTGARLIAPGVWPFVALISLVLASALVQLPALSASWLEDLRPWAAASYSLELAKLDDATLRWSLSPFDTLRFMGAFALPAALLLGFGGSLGRTPYRNALRLGLIAALAGAALIFLQSLAPGRDLLHPWGEVPGTAAGLFANPNFQGTFLALTILVLGMQGIIAGFPGRNIALVGMVCFLFLAIVLTDSRGAIAIGVVAVLLLALSEARRPNLLARRKLVLPLVAMAGIAMLLLAFRHPLGLESGIRGEAVPVLAAMIRESFPLGVGWGAFGPAWARAEPLDLVTTVYFNEAHNDWLQWVLEGGLIGLLVLAAFLWLVVRSIRKRPDKAERAFLPVAMLVLIAAQSVVDFPLRTDAVAALCVLALIGLIAPWEQRRSKPQRKTAHMVIAGVAGLGVIALMPAAYKMASADAAYQNGQWTRASALSPLHGDALARHALVLSQDNRRDEAVEAAQQSLRATPLNAIALAVIAQNYRENSLEPDEEDAAMRFAASLDWRPEFIQYAALQLALIDEDTESAVDHAEAMMRAYPATFFGRQATFVASLDPEFRAEMVSRLEPGSNARRWLYLNPPLTDVQIDGMLALSDELAARQGPITPDEQGQILYQLTRGGREAAANGRHATLFALDDWQHRLFPEVDTLAWRYEAANGLLARPVRNSIRLEAGAGIAAPLARRTTVFEPGRYEVMLGGEVDGGADAARLALYCPGETEARAVLRAGRSGVNAVFGPEPVTILLDCAVQEWRLESDGTATVDLRIDDWRVEQLSDPTN</sequence>
<feature type="transmembrane region" description="Helical" evidence="5">
    <location>
        <begin position="254"/>
        <end position="270"/>
    </location>
</feature>
<dbReference type="RefSeq" id="WP_252112030.1">
    <property type="nucleotide sequence ID" value="NZ_JAMSHT010000001.1"/>
</dbReference>
<reference evidence="7" key="1">
    <citation type="submission" date="2022-06" db="EMBL/GenBank/DDBJ databases">
        <title>Sphingomicrobium sedimins sp. nov., a marine bacterium isolated from tidal flat.</title>
        <authorList>
            <person name="Kim C.-H."/>
            <person name="Yoo Y."/>
            <person name="Kim J.-J."/>
        </authorList>
    </citation>
    <scope>NUCLEOTIDE SEQUENCE</scope>
    <source>
        <strain evidence="7">GRR-S6-50</strain>
    </source>
</reference>
<feature type="transmembrane region" description="Helical" evidence="5">
    <location>
        <begin position="202"/>
        <end position="220"/>
    </location>
</feature>
<feature type="transmembrane region" description="Helical" evidence="5">
    <location>
        <begin position="393"/>
        <end position="410"/>
    </location>
</feature>
<feature type="transmembrane region" description="Helical" evidence="5">
    <location>
        <begin position="161"/>
        <end position="182"/>
    </location>
</feature>
<dbReference type="GO" id="GO:0016020">
    <property type="term" value="C:membrane"/>
    <property type="evidence" value="ECO:0007669"/>
    <property type="project" value="UniProtKB-SubCell"/>
</dbReference>
<feature type="transmembrane region" description="Helical" evidence="5">
    <location>
        <begin position="232"/>
        <end position="248"/>
    </location>
</feature>
<evidence type="ECO:0000313" key="8">
    <source>
        <dbReference type="Proteomes" id="UP001155128"/>
    </source>
</evidence>
<keyword evidence="3 5" id="KW-1133">Transmembrane helix</keyword>
<evidence type="ECO:0000256" key="2">
    <source>
        <dbReference type="ARBA" id="ARBA00022692"/>
    </source>
</evidence>
<evidence type="ECO:0000256" key="3">
    <source>
        <dbReference type="ARBA" id="ARBA00022989"/>
    </source>
</evidence>
<feature type="transmembrane region" description="Helical" evidence="5">
    <location>
        <begin position="73"/>
        <end position="94"/>
    </location>
</feature>
<evidence type="ECO:0000313" key="7">
    <source>
        <dbReference type="EMBL" id="MCM8556646.1"/>
    </source>
</evidence>
<comment type="caution">
    <text evidence="7">The sequence shown here is derived from an EMBL/GenBank/DDBJ whole genome shotgun (WGS) entry which is preliminary data.</text>
</comment>
<name>A0A9X2J2U6_9SPHN</name>
<organism evidence="7 8">
    <name type="scientific">Sphingomicrobium sediminis</name>
    <dbReference type="NCBI Taxonomy" id="2950949"/>
    <lineage>
        <taxon>Bacteria</taxon>
        <taxon>Pseudomonadati</taxon>
        <taxon>Pseudomonadota</taxon>
        <taxon>Alphaproteobacteria</taxon>
        <taxon>Sphingomonadales</taxon>
        <taxon>Sphingomonadaceae</taxon>
        <taxon>Sphingomicrobium</taxon>
    </lineage>
</organism>
<gene>
    <name evidence="7" type="ORF">NDO55_02270</name>
</gene>
<protein>
    <submittedName>
        <fullName evidence="7">O-antigen ligase family protein</fullName>
    </submittedName>
</protein>
<feature type="transmembrane region" description="Helical" evidence="5">
    <location>
        <begin position="282"/>
        <end position="298"/>
    </location>
</feature>
<dbReference type="SUPFAM" id="SSF48452">
    <property type="entry name" value="TPR-like"/>
    <property type="match status" value="1"/>
</dbReference>
<proteinExistence type="predicted"/>
<keyword evidence="7" id="KW-0436">Ligase</keyword>
<dbReference type="Gene3D" id="1.25.40.1040">
    <property type="match status" value="1"/>
</dbReference>
<feature type="transmembrane region" description="Helical" evidence="5">
    <location>
        <begin position="44"/>
        <end position="61"/>
    </location>
</feature>
<accession>A0A9X2J2U6</accession>
<dbReference type="InterPro" id="IPR007016">
    <property type="entry name" value="O-antigen_ligase-rel_domated"/>
</dbReference>
<dbReference type="InterPro" id="IPR051533">
    <property type="entry name" value="WaaL-like"/>
</dbReference>
<evidence type="ECO:0000256" key="4">
    <source>
        <dbReference type="ARBA" id="ARBA00023136"/>
    </source>
</evidence>
<dbReference type="PANTHER" id="PTHR37422">
    <property type="entry name" value="TEICHURONIC ACID BIOSYNTHESIS PROTEIN TUAE"/>
    <property type="match status" value="1"/>
</dbReference>
<keyword evidence="8" id="KW-1185">Reference proteome</keyword>
<dbReference type="EMBL" id="JAMSHT010000001">
    <property type="protein sequence ID" value="MCM8556646.1"/>
    <property type="molecule type" value="Genomic_DNA"/>
</dbReference>
<dbReference type="GO" id="GO:0016874">
    <property type="term" value="F:ligase activity"/>
    <property type="evidence" value="ECO:0007669"/>
    <property type="project" value="UniProtKB-KW"/>
</dbReference>
<feature type="transmembrane region" description="Helical" evidence="5">
    <location>
        <begin position="446"/>
        <end position="466"/>
    </location>
</feature>
<evidence type="ECO:0000256" key="1">
    <source>
        <dbReference type="ARBA" id="ARBA00004141"/>
    </source>
</evidence>
<dbReference type="Proteomes" id="UP001155128">
    <property type="component" value="Unassembled WGS sequence"/>
</dbReference>
<feature type="domain" description="O-antigen ligase-related" evidence="6">
    <location>
        <begin position="239"/>
        <end position="373"/>
    </location>
</feature>
<evidence type="ECO:0000256" key="5">
    <source>
        <dbReference type="SAM" id="Phobius"/>
    </source>
</evidence>
<feature type="transmembrane region" description="Helical" evidence="5">
    <location>
        <begin position="133"/>
        <end position="154"/>
    </location>
</feature>